<organism evidence="3 4">
    <name type="scientific">Mucilaginibacter frigoritolerans</name>
    <dbReference type="NCBI Taxonomy" id="652788"/>
    <lineage>
        <taxon>Bacteria</taxon>
        <taxon>Pseudomonadati</taxon>
        <taxon>Bacteroidota</taxon>
        <taxon>Sphingobacteriia</taxon>
        <taxon>Sphingobacteriales</taxon>
        <taxon>Sphingobacteriaceae</taxon>
        <taxon>Mucilaginibacter</taxon>
    </lineage>
</organism>
<dbReference type="RefSeq" id="WP_144908543.1">
    <property type="nucleotide sequence ID" value="NZ_VLLI01000001.1"/>
</dbReference>
<dbReference type="EMBL" id="VLLI01000001">
    <property type="protein sequence ID" value="TWJ04373.1"/>
    <property type="molecule type" value="Genomic_DNA"/>
</dbReference>
<dbReference type="Proteomes" id="UP000317010">
    <property type="component" value="Unassembled WGS sequence"/>
</dbReference>
<keyword evidence="4" id="KW-1185">Reference proteome</keyword>
<dbReference type="AlphaFoldDB" id="A0A562UF85"/>
<sequence>MKKILTTLLIIMGVATIASAQTKGNVEFGVNVGYNESYVIDSYSGANSSWVGGFNVGVSADYYFNPSWSLKVKAIYDQKGWGDGYLVDDQGNTAYGVNYKLNYITVPVLANWHFGRTKNVYLNFGPYVGFLLNAKDNVGDTDLKPYFSSTDAGLDVGIGFKFPVSNTAKFFIEFDGQAGITNLVAGNTDGSSVQTERSSINVGFTF</sequence>
<evidence type="ECO:0000256" key="1">
    <source>
        <dbReference type="SAM" id="SignalP"/>
    </source>
</evidence>
<reference evidence="3 4" key="1">
    <citation type="submission" date="2019-07" db="EMBL/GenBank/DDBJ databases">
        <title>Genomic Encyclopedia of Archaeal and Bacterial Type Strains, Phase II (KMG-II): from individual species to whole genera.</title>
        <authorList>
            <person name="Goeker M."/>
        </authorList>
    </citation>
    <scope>NUCLEOTIDE SEQUENCE [LARGE SCALE GENOMIC DNA]</scope>
    <source>
        <strain evidence="3 4">ATCC BAA-1854</strain>
    </source>
</reference>
<feature type="chain" id="PRO_5021933703" evidence="1">
    <location>
        <begin position="21"/>
        <end position="206"/>
    </location>
</feature>
<dbReference type="Pfam" id="PF13568">
    <property type="entry name" value="OMP_b-brl_2"/>
    <property type="match status" value="1"/>
</dbReference>
<evidence type="ECO:0000259" key="2">
    <source>
        <dbReference type="Pfam" id="PF13568"/>
    </source>
</evidence>
<protein>
    <submittedName>
        <fullName evidence="3">Outer membrane protein with beta-barrel domain</fullName>
    </submittedName>
</protein>
<evidence type="ECO:0000313" key="4">
    <source>
        <dbReference type="Proteomes" id="UP000317010"/>
    </source>
</evidence>
<name>A0A562UF85_9SPHI</name>
<proteinExistence type="predicted"/>
<dbReference type="InterPro" id="IPR025665">
    <property type="entry name" value="Beta-barrel_OMP_2"/>
</dbReference>
<feature type="signal peptide" evidence="1">
    <location>
        <begin position="1"/>
        <end position="20"/>
    </location>
</feature>
<gene>
    <name evidence="3" type="ORF">JN11_00081</name>
</gene>
<keyword evidence="1" id="KW-0732">Signal</keyword>
<feature type="domain" description="Outer membrane protein beta-barrel" evidence="2">
    <location>
        <begin position="20"/>
        <end position="183"/>
    </location>
</feature>
<dbReference type="OrthoDB" id="947434at2"/>
<comment type="caution">
    <text evidence="3">The sequence shown here is derived from an EMBL/GenBank/DDBJ whole genome shotgun (WGS) entry which is preliminary data.</text>
</comment>
<evidence type="ECO:0000313" key="3">
    <source>
        <dbReference type="EMBL" id="TWJ04373.1"/>
    </source>
</evidence>
<accession>A0A562UF85</accession>